<dbReference type="EMBL" id="BK059101">
    <property type="protein sequence ID" value="DAE29912.1"/>
    <property type="molecule type" value="Genomic_DNA"/>
</dbReference>
<dbReference type="GO" id="GO:0003676">
    <property type="term" value="F:nucleic acid binding"/>
    <property type="evidence" value="ECO:0007669"/>
    <property type="project" value="InterPro"/>
</dbReference>
<proteinExistence type="predicted"/>
<protein>
    <recommendedName>
        <fullName evidence="2">Exonuclease</fullName>
    </recommendedName>
</protein>
<accession>A0A8S5REU6</accession>
<dbReference type="SUPFAM" id="SSF53098">
    <property type="entry name" value="Ribonuclease H-like"/>
    <property type="match status" value="1"/>
</dbReference>
<dbReference type="InterPro" id="IPR012337">
    <property type="entry name" value="RNaseH-like_sf"/>
</dbReference>
<dbReference type="Gene3D" id="3.30.420.10">
    <property type="entry name" value="Ribonuclease H-like superfamily/Ribonuclease H"/>
    <property type="match status" value="1"/>
</dbReference>
<reference evidence="1" key="1">
    <citation type="journal article" date="2021" name="Proc. Natl. Acad. Sci. U.S.A.">
        <title>A Catalog of Tens of Thousands of Viruses from Human Metagenomes Reveals Hidden Associations with Chronic Diseases.</title>
        <authorList>
            <person name="Tisza M.J."/>
            <person name="Buck C.B."/>
        </authorList>
    </citation>
    <scope>NUCLEOTIDE SEQUENCE</scope>
    <source>
        <strain evidence="1">CtE0n6</strain>
    </source>
</reference>
<organism evidence="1">
    <name type="scientific">virus sp. ctE0n6</name>
    <dbReference type="NCBI Taxonomy" id="2827985"/>
    <lineage>
        <taxon>Viruses</taxon>
    </lineage>
</organism>
<evidence type="ECO:0008006" key="2">
    <source>
        <dbReference type="Google" id="ProtNLM"/>
    </source>
</evidence>
<evidence type="ECO:0000313" key="1">
    <source>
        <dbReference type="EMBL" id="DAE29912.1"/>
    </source>
</evidence>
<name>A0A8S5REU6_9VIRU</name>
<sequence length="152" mass="17929">MIGNIKEEYSQFIRVEDVKRLDERVLNLTDVKRYDFLYQGVHFNNFSNRLKNVVNKGCYFITWGNLDKKVLFDNFKMRNIEFDKLFTSLFFDAQKAYMSINNLNSQPSLKSACKNTPLDSLRSHKAIYDCYKTLEICKDLGIHNVLSNDFKV</sequence>
<dbReference type="InterPro" id="IPR036397">
    <property type="entry name" value="RNaseH_sf"/>
</dbReference>